<keyword evidence="2" id="KW-1185">Reference proteome</keyword>
<reference evidence="1" key="1">
    <citation type="journal article" date="2022" name="Int. J. Mol. Sci.">
        <title>Draft Genome of Tanacetum Coccineum: Genomic Comparison of Closely Related Tanacetum-Family Plants.</title>
        <authorList>
            <person name="Yamashiro T."/>
            <person name="Shiraishi A."/>
            <person name="Nakayama K."/>
            <person name="Satake H."/>
        </authorList>
    </citation>
    <scope>NUCLEOTIDE SEQUENCE</scope>
</reference>
<gene>
    <name evidence="1" type="ORF">Tco_1090220</name>
</gene>
<protein>
    <submittedName>
        <fullName evidence="1">Uncharacterized protein</fullName>
    </submittedName>
</protein>
<sequence>MSLEHSTRAKVALMANLSHYGSDALAEVHNHDNVNTNMINQAVQAMPSFEQSNAVNHSETKITSDRNIIPYSQIMSQNSVNSPKPTLSSRPTKVEVPQELPKVNMVNASLKKLKHHLAGFDVVIKERTTATTITEGSWGFEHTKSYFRDEIIPFVKALKDLFNTFNQYLVDELYEVQNVFHQMEQAVEQHLISKDIVNIIVNSSVDNASVNVHECKKYLKLETELQKDFIEKEIYDKLFKSYTTLEKHCISLEVDTQLNQEIFQRDNSFSNQNAPSFDQYFELNELKAQSQEKDTVIKKLKERIRSLCGNMNENKVKKDIEEIETINIELDHRVSKLIAENEHLKQTYKQLYDSIKPARIRLKEQCDDLINQVNIKSVEISDLKASLQEKVLVITTLKDDLMKLKGKALADNVVMKHSIDLEILKIDVEYLNPRFLNNRSAHSDYLKHTQEEAVILKEIVEQGKSQNPLNTSLDSACKYTKQIQELLIIIGQTCPSFNNSNEKLVAITPKNKDKGVKFTKRVTSSGNTITKLASTSNLKNSKRKVWKPTGKVFTNIGYTWRPTGRTFTIVGNASPLTMITTTTEVPLRKPTTLNNETTKPVITLVYSRKPKKSNTNVPVSKYKALKSVSGNKNEPSQTWGSIVSDVPSSSLDECKLSKLFFDI</sequence>
<organism evidence="1 2">
    <name type="scientific">Tanacetum coccineum</name>
    <dbReference type="NCBI Taxonomy" id="301880"/>
    <lineage>
        <taxon>Eukaryota</taxon>
        <taxon>Viridiplantae</taxon>
        <taxon>Streptophyta</taxon>
        <taxon>Embryophyta</taxon>
        <taxon>Tracheophyta</taxon>
        <taxon>Spermatophyta</taxon>
        <taxon>Magnoliopsida</taxon>
        <taxon>eudicotyledons</taxon>
        <taxon>Gunneridae</taxon>
        <taxon>Pentapetalae</taxon>
        <taxon>asterids</taxon>
        <taxon>campanulids</taxon>
        <taxon>Asterales</taxon>
        <taxon>Asteraceae</taxon>
        <taxon>Asteroideae</taxon>
        <taxon>Anthemideae</taxon>
        <taxon>Anthemidinae</taxon>
        <taxon>Tanacetum</taxon>
    </lineage>
</organism>
<comment type="caution">
    <text evidence="1">The sequence shown here is derived from an EMBL/GenBank/DDBJ whole genome shotgun (WGS) entry which is preliminary data.</text>
</comment>
<accession>A0ABQ5I5S3</accession>
<name>A0ABQ5I5S3_9ASTR</name>
<dbReference type="EMBL" id="BQNB010020321">
    <property type="protein sequence ID" value="GJT94702.1"/>
    <property type="molecule type" value="Genomic_DNA"/>
</dbReference>
<dbReference type="Proteomes" id="UP001151760">
    <property type="component" value="Unassembled WGS sequence"/>
</dbReference>
<evidence type="ECO:0000313" key="2">
    <source>
        <dbReference type="Proteomes" id="UP001151760"/>
    </source>
</evidence>
<evidence type="ECO:0000313" key="1">
    <source>
        <dbReference type="EMBL" id="GJT94702.1"/>
    </source>
</evidence>
<proteinExistence type="predicted"/>
<reference evidence="1" key="2">
    <citation type="submission" date="2022-01" db="EMBL/GenBank/DDBJ databases">
        <authorList>
            <person name="Yamashiro T."/>
            <person name="Shiraishi A."/>
            <person name="Satake H."/>
            <person name="Nakayama K."/>
        </authorList>
    </citation>
    <scope>NUCLEOTIDE SEQUENCE</scope>
</reference>